<protein>
    <submittedName>
        <fullName evidence="4">Membrane steroid-binding protein 2-like</fullName>
    </submittedName>
</protein>
<evidence type="ECO:0000256" key="1">
    <source>
        <dbReference type="ARBA" id="ARBA00022665"/>
    </source>
</evidence>
<dbReference type="SUPFAM" id="SSF55856">
    <property type="entry name" value="Cytochrome b5-like heme/steroid binding domain"/>
    <property type="match status" value="1"/>
</dbReference>
<accession>A0A6P9ETS6</accession>
<name>A0A6P9ETS6_JUGRE</name>
<keyword evidence="2" id="KW-0446">Lipid-binding</keyword>
<dbReference type="InParanoid" id="A0A6P9ETS6"/>
<dbReference type="KEGG" id="jre:118348452"/>
<dbReference type="InterPro" id="IPR036400">
    <property type="entry name" value="Cyt_B5-like_heme/steroid_sf"/>
</dbReference>
<keyword evidence="3" id="KW-1185">Reference proteome</keyword>
<evidence type="ECO:0000256" key="2">
    <source>
        <dbReference type="ARBA" id="ARBA00023121"/>
    </source>
</evidence>
<dbReference type="GeneID" id="118348452"/>
<dbReference type="Gene3D" id="3.10.120.10">
    <property type="entry name" value="Cytochrome b5-like heme/steroid binding domain"/>
    <property type="match status" value="1"/>
</dbReference>
<organism evidence="3 4">
    <name type="scientific">Juglans regia</name>
    <name type="common">English walnut</name>
    <dbReference type="NCBI Taxonomy" id="51240"/>
    <lineage>
        <taxon>Eukaryota</taxon>
        <taxon>Viridiplantae</taxon>
        <taxon>Streptophyta</taxon>
        <taxon>Embryophyta</taxon>
        <taxon>Tracheophyta</taxon>
        <taxon>Spermatophyta</taxon>
        <taxon>Magnoliopsida</taxon>
        <taxon>eudicotyledons</taxon>
        <taxon>Gunneridae</taxon>
        <taxon>Pentapetalae</taxon>
        <taxon>rosids</taxon>
        <taxon>fabids</taxon>
        <taxon>Fagales</taxon>
        <taxon>Juglandaceae</taxon>
        <taxon>Juglans</taxon>
    </lineage>
</organism>
<reference evidence="4" key="1">
    <citation type="submission" date="2025-08" db="UniProtKB">
        <authorList>
            <consortium name="RefSeq"/>
        </authorList>
    </citation>
    <scope>IDENTIFICATION</scope>
    <source>
        <tissue evidence="4">Leaves</tissue>
    </source>
</reference>
<dbReference type="PANTHER" id="PTHR10281">
    <property type="entry name" value="MEMBRANE-ASSOCIATED PROGESTERONE RECEPTOR COMPONENT-RELATED"/>
    <property type="match status" value="1"/>
</dbReference>
<sequence>MFYGPSGPYAFFAGKEASRALTKMSFEVKDLTGDISFLGPFKCKALQDWEFKTGKSINFLHVCYKHPGWADAATEDATATGMTTRRGCLGYGETSKLVPLRPWLMKQQRRNCNSDFQEKKKLYRFHLMPCGTKFRNGCSMRLPPA</sequence>
<proteinExistence type="predicted"/>
<dbReference type="PANTHER" id="PTHR10281:SF45">
    <property type="entry name" value="MEMBRANE STEROID-BINDING PROTEIN 2"/>
    <property type="match status" value="1"/>
</dbReference>
<gene>
    <name evidence="4" type="primary">LOC118348452</name>
</gene>
<dbReference type="OrthoDB" id="547796at2759"/>
<dbReference type="RefSeq" id="XP_035545972.1">
    <property type="nucleotide sequence ID" value="XM_035690079.1"/>
</dbReference>
<evidence type="ECO:0000313" key="4">
    <source>
        <dbReference type="RefSeq" id="XP_035545972.1"/>
    </source>
</evidence>
<dbReference type="Proteomes" id="UP000235220">
    <property type="component" value="Chromosome 5"/>
</dbReference>
<dbReference type="GO" id="GO:0005496">
    <property type="term" value="F:steroid binding"/>
    <property type="evidence" value="ECO:0007669"/>
    <property type="project" value="UniProtKB-KW"/>
</dbReference>
<evidence type="ECO:0000313" key="3">
    <source>
        <dbReference type="Proteomes" id="UP000235220"/>
    </source>
</evidence>
<dbReference type="InterPro" id="IPR050577">
    <property type="entry name" value="MAPR/NEUFC/NENF-like"/>
</dbReference>
<dbReference type="AlphaFoldDB" id="A0A6P9ETS6"/>
<keyword evidence="1" id="KW-0754">Steroid-binding</keyword>